<dbReference type="Proteomes" id="UP000887578">
    <property type="component" value="Unplaced"/>
</dbReference>
<dbReference type="InterPro" id="IPR000719">
    <property type="entry name" value="Prot_kinase_dom"/>
</dbReference>
<evidence type="ECO:0000256" key="7">
    <source>
        <dbReference type="ARBA" id="ARBA00047899"/>
    </source>
</evidence>
<dbReference type="Gene3D" id="3.30.200.20">
    <property type="entry name" value="Phosphorylase Kinase, domain 1"/>
    <property type="match status" value="1"/>
</dbReference>
<accession>A0A914PZF1</accession>
<dbReference type="GO" id="GO:0005524">
    <property type="term" value="F:ATP binding"/>
    <property type="evidence" value="ECO:0007669"/>
    <property type="project" value="UniProtKB-KW"/>
</dbReference>
<reference evidence="11" key="1">
    <citation type="submission" date="2022-11" db="UniProtKB">
        <authorList>
            <consortium name="WormBaseParasite"/>
        </authorList>
    </citation>
    <scope>IDENTIFICATION</scope>
</reference>
<sequence>MYYLQIGQLMGCINSKCDVEADGRKFCILKEIAQGGFSVIYLAKDNDSGEKCVIKKVDCNSLIETERTRREINIHQKFGGSTQNIIQILGAAEANGIDGGIRFFLIFPYRNVKIIFF</sequence>
<name>A0A914PZF1_9BILA</name>
<evidence type="ECO:0000256" key="2">
    <source>
        <dbReference type="ARBA" id="ARBA00022527"/>
    </source>
</evidence>
<keyword evidence="4" id="KW-0547">Nucleotide-binding</keyword>
<evidence type="ECO:0000256" key="6">
    <source>
        <dbReference type="ARBA" id="ARBA00022840"/>
    </source>
</evidence>
<keyword evidence="3" id="KW-0808">Transferase</keyword>
<evidence type="ECO:0000256" key="1">
    <source>
        <dbReference type="ARBA" id="ARBA00012513"/>
    </source>
</evidence>
<evidence type="ECO:0000256" key="3">
    <source>
        <dbReference type="ARBA" id="ARBA00022679"/>
    </source>
</evidence>
<keyword evidence="5" id="KW-0418">Kinase</keyword>
<evidence type="ECO:0000256" key="8">
    <source>
        <dbReference type="ARBA" id="ARBA00048679"/>
    </source>
</evidence>
<keyword evidence="6" id="KW-0067">ATP-binding</keyword>
<comment type="catalytic activity">
    <reaction evidence="7">
        <text>L-threonyl-[protein] + ATP = O-phospho-L-threonyl-[protein] + ADP + H(+)</text>
        <dbReference type="Rhea" id="RHEA:46608"/>
        <dbReference type="Rhea" id="RHEA-COMP:11060"/>
        <dbReference type="Rhea" id="RHEA-COMP:11605"/>
        <dbReference type="ChEBI" id="CHEBI:15378"/>
        <dbReference type="ChEBI" id="CHEBI:30013"/>
        <dbReference type="ChEBI" id="CHEBI:30616"/>
        <dbReference type="ChEBI" id="CHEBI:61977"/>
        <dbReference type="ChEBI" id="CHEBI:456216"/>
        <dbReference type="EC" id="2.7.11.1"/>
    </reaction>
</comment>
<dbReference type="WBParaSite" id="PDA_v2.g21872.t1">
    <property type="protein sequence ID" value="PDA_v2.g21872.t1"/>
    <property type="gene ID" value="PDA_v2.g21872"/>
</dbReference>
<organism evidence="10 11">
    <name type="scientific">Panagrolaimus davidi</name>
    <dbReference type="NCBI Taxonomy" id="227884"/>
    <lineage>
        <taxon>Eukaryota</taxon>
        <taxon>Metazoa</taxon>
        <taxon>Ecdysozoa</taxon>
        <taxon>Nematoda</taxon>
        <taxon>Chromadorea</taxon>
        <taxon>Rhabditida</taxon>
        <taxon>Tylenchina</taxon>
        <taxon>Panagrolaimomorpha</taxon>
        <taxon>Panagrolaimoidea</taxon>
        <taxon>Panagrolaimidae</taxon>
        <taxon>Panagrolaimus</taxon>
    </lineage>
</organism>
<dbReference type="GO" id="GO:0004674">
    <property type="term" value="F:protein serine/threonine kinase activity"/>
    <property type="evidence" value="ECO:0007669"/>
    <property type="project" value="UniProtKB-KW"/>
</dbReference>
<dbReference type="GO" id="GO:0005794">
    <property type="term" value="C:Golgi apparatus"/>
    <property type="evidence" value="ECO:0007669"/>
    <property type="project" value="TreeGrafter"/>
</dbReference>
<dbReference type="PROSITE" id="PS50011">
    <property type="entry name" value="PROTEIN_KINASE_DOM"/>
    <property type="match status" value="1"/>
</dbReference>
<dbReference type="EC" id="2.7.11.1" evidence="1"/>
<evidence type="ECO:0000259" key="9">
    <source>
        <dbReference type="PROSITE" id="PS50011"/>
    </source>
</evidence>
<proteinExistence type="predicted"/>
<protein>
    <recommendedName>
        <fullName evidence="1">non-specific serine/threonine protein kinase</fullName>
        <ecNumber evidence="1">2.7.11.1</ecNumber>
    </recommendedName>
</protein>
<comment type="catalytic activity">
    <reaction evidence="8">
        <text>L-seryl-[protein] + ATP = O-phospho-L-seryl-[protein] + ADP + H(+)</text>
        <dbReference type="Rhea" id="RHEA:17989"/>
        <dbReference type="Rhea" id="RHEA-COMP:9863"/>
        <dbReference type="Rhea" id="RHEA-COMP:11604"/>
        <dbReference type="ChEBI" id="CHEBI:15378"/>
        <dbReference type="ChEBI" id="CHEBI:29999"/>
        <dbReference type="ChEBI" id="CHEBI:30616"/>
        <dbReference type="ChEBI" id="CHEBI:83421"/>
        <dbReference type="ChEBI" id="CHEBI:456216"/>
        <dbReference type="EC" id="2.7.11.1"/>
    </reaction>
</comment>
<dbReference type="InterPro" id="IPR052239">
    <property type="entry name" value="Ser/Thr-specific_kinases"/>
</dbReference>
<dbReference type="AlphaFoldDB" id="A0A914PZF1"/>
<evidence type="ECO:0000256" key="5">
    <source>
        <dbReference type="ARBA" id="ARBA00022777"/>
    </source>
</evidence>
<dbReference type="PANTHER" id="PTHR45998">
    <property type="entry name" value="SERINE/THREONINE-PROTEIN KINASE 16"/>
    <property type="match status" value="1"/>
</dbReference>
<keyword evidence="10" id="KW-1185">Reference proteome</keyword>
<dbReference type="SUPFAM" id="SSF56112">
    <property type="entry name" value="Protein kinase-like (PK-like)"/>
    <property type="match status" value="1"/>
</dbReference>
<keyword evidence="2" id="KW-0723">Serine/threonine-protein kinase</keyword>
<evidence type="ECO:0000313" key="11">
    <source>
        <dbReference type="WBParaSite" id="PDA_v2.g21872.t1"/>
    </source>
</evidence>
<dbReference type="PANTHER" id="PTHR45998:SF2">
    <property type="entry name" value="SERINE_THREONINE-PROTEIN KINASE 16"/>
    <property type="match status" value="1"/>
</dbReference>
<evidence type="ECO:0000256" key="4">
    <source>
        <dbReference type="ARBA" id="ARBA00022741"/>
    </source>
</evidence>
<evidence type="ECO:0000313" key="10">
    <source>
        <dbReference type="Proteomes" id="UP000887578"/>
    </source>
</evidence>
<feature type="domain" description="Protein kinase" evidence="9">
    <location>
        <begin position="26"/>
        <end position="117"/>
    </location>
</feature>
<dbReference type="InterPro" id="IPR011009">
    <property type="entry name" value="Kinase-like_dom_sf"/>
</dbReference>